<dbReference type="CDD" id="cd21147">
    <property type="entry name" value="RsmF_methylt_CTD1"/>
    <property type="match status" value="1"/>
</dbReference>
<dbReference type="OrthoDB" id="9810297at2"/>
<dbReference type="PANTHER" id="PTHR22807:SF30">
    <property type="entry name" value="28S RRNA (CYTOSINE(4447)-C(5))-METHYLTRANSFERASE-RELATED"/>
    <property type="match status" value="1"/>
</dbReference>
<dbReference type="PRINTS" id="PR02008">
    <property type="entry name" value="RCMTFAMILY"/>
</dbReference>
<keyword evidence="11" id="KW-1185">Reference proteome</keyword>
<evidence type="ECO:0000256" key="3">
    <source>
        <dbReference type="ARBA" id="ARBA00022603"/>
    </source>
</evidence>
<comment type="caution">
    <text evidence="7">Lacks conserved residue(s) required for the propagation of feature annotation.</text>
</comment>
<dbReference type="GO" id="GO:0001510">
    <property type="term" value="P:RNA methylation"/>
    <property type="evidence" value="ECO:0007669"/>
    <property type="project" value="InterPro"/>
</dbReference>
<keyword evidence="5 7" id="KW-0949">S-adenosyl-L-methionine</keyword>
<dbReference type="PROSITE" id="PS51686">
    <property type="entry name" value="SAM_MT_RSMB_NOP"/>
    <property type="match status" value="1"/>
</dbReference>
<dbReference type="GO" id="GO:0008173">
    <property type="term" value="F:RNA methyltransferase activity"/>
    <property type="evidence" value="ECO:0007669"/>
    <property type="project" value="InterPro"/>
</dbReference>
<dbReference type="InterPro" id="IPR049560">
    <property type="entry name" value="MeTrfase_RsmB-F_NOP2_cat"/>
</dbReference>
<dbReference type="Gene3D" id="3.30.70.1170">
    <property type="entry name" value="Sun protein, domain 3"/>
    <property type="match status" value="1"/>
</dbReference>
<evidence type="ECO:0000256" key="2">
    <source>
        <dbReference type="ARBA" id="ARBA00022490"/>
    </source>
</evidence>
<keyword evidence="6 7" id="KW-0694">RNA-binding</keyword>
<dbReference type="InterPro" id="IPR031340">
    <property type="entry name" value="RsmF_methylt_CI"/>
</dbReference>
<dbReference type="InterPro" id="IPR029063">
    <property type="entry name" value="SAM-dependent_MTases_sf"/>
</dbReference>
<dbReference type="AlphaFoldDB" id="A0A3A1V0Q4"/>
<dbReference type="Gene3D" id="3.40.50.150">
    <property type="entry name" value="Vaccinia Virus protein VP39"/>
    <property type="match status" value="1"/>
</dbReference>
<feature type="domain" description="SAM-dependent MTase RsmB/NOP-type" evidence="9">
    <location>
        <begin position="23"/>
        <end position="314"/>
    </location>
</feature>
<dbReference type="CDD" id="cd02440">
    <property type="entry name" value="AdoMet_MTases"/>
    <property type="match status" value="1"/>
</dbReference>
<dbReference type="RefSeq" id="WP_119598876.1">
    <property type="nucleotide sequence ID" value="NZ_QXQA01000003.1"/>
</dbReference>
<dbReference type="EMBL" id="QXQA01000003">
    <property type="protein sequence ID" value="RIX54085.1"/>
    <property type="molecule type" value="Genomic_DNA"/>
</dbReference>
<dbReference type="Pfam" id="PF13636">
    <property type="entry name" value="Methyltranf_PUA"/>
    <property type="match status" value="1"/>
</dbReference>
<evidence type="ECO:0000259" key="9">
    <source>
        <dbReference type="PROSITE" id="PS51686"/>
    </source>
</evidence>
<evidence type="ECO:0000256" key="5">
    <source>
        <dbReference type="ARBA" id="ARBA00022691"/>
    </source>
</evidence>
<dbReference type="Pfam" id="PF17125">
    <property type="entry name" value="Methyltr_RsmF_N"/>
    <property type="match status" value="1"/>
</dbReference>
<feature type="binding site" evidence="7">
    <location>
        <position position="181"/>
    </location>
    <ligand>
        <name>S-adenosyl-L-methionine</name>
        <dbReference type="ChEBI" id="CHEBI:59789"/>
    </ligand>
</feature>
<accession>A0A3A1V0Q4</accession>
<feature type="region of interest" description="Disordered" evidence="8">
    <location>
        <begin position="342"/>
        <end position="365"/>
    </location>
</feature>
<keyword evidence="4 7" id="KW-0808">Transferase</keyword>
<dbReference type="Pfam" id="PF17126">
    <property type="entry name" value="RsmF_methylt_CI"/>
    <property type="match status" value="1"/>
</dbReference>
<sequence length="510" mass="56356">MMDLPIKFLEKMKLLLGSEFDDFMSSYDAPRVYGLRINPLKLSVSEWREISPMKDRVKPIPWTKDGLYYTEEDRPGRHPHYNAGLYYIQEPSAMLPVELLDVQPGNRVLDLCAAPGGKSTQIAGKLMGEGVIVSNDNAFERTKALAKNIELAGVRNAVILNEEPAKLAEVFAEWFDRILVDAPCSGEGMFRKDENMAASWEKHSVVKCSIMQKDILAHAAAMLAPGGRLVYSTCTFSPEENESQIAAFLAEHPEFYIEPVLPPGGITQGRQDWIDEETAAKLEPDRAESLSGTVRLWPHLLEGEGHYAAVLRRRGERSRDASIAVSAAGYPLGDKRANAKRPVKLRGASAKAQRTSKQAVTEADPKESWEAFAEKELALDRSELGEPVAFGSIVYLQPQGLPSLNGLKIVRAGWLVGEAKKGRFAPSQALAMGLKREEAIRSLNWSPDAEALNRYLKGETLFINQEDIALADGAEPKGYVLVCADGYPVGWAKYVDGMLKNELASGWRRI</sequence>
<feature type="binding site" evidence="7">
    <location>
        <begin position="112"/>
        <end position="118"/>
    </location>
    <ligand>
        <name>S-adenosyl-L-methionine</name>
        <dbReference type="ChEBI" id="CHEBI:59789"/>
    </ligand>
</feature>
<dbReference type="InterPro" id="IPR027391">
    <property type="entry name" value="Nol1_Nop2_Fmu_2"/>
</dbReference>
<evidence type="ECO:0000256" key="8">
    <source>
        <dbReference type="SAM" id="MobiDB-lite"/>
    </source>
</evidence>
<evidence type="ECO:0000256" key="1">
    <source>
        <dbReference type="ARBA" id="ARBA00007494"/>
    </source>
</evidence>
<dbReference type="GO" id="GO:0003723">
    <property type="term" value="F:RNA binding"/>
    <property type="evidence" value="ECO:0007669"/>
    <property type="project" value="UniProtKB-UniRule"/>
</dbReference>
<dbReference type="Gene3D" id="2.30.130.60">
    <property type="match status" value="1"/>
</dbReference>
<evidence type="ECO:0000256" key="6">
    <source>
        <dbReference type="ARBA" id="ARBA00022884"/>
    </source>
</evidence>
<dbReference type="Proteomes" id="UP000266482">
    <property type="component" value="Unassembled WGS sequence"/>
</dbReference>
<dbReference type="SUPFAM" id="SSF53335">
    <property type="entry name" value="S-adenosyl-L-methionine-dependent methyltransferases"/>
    <property type="match status" value="1"/>
</dbReference>
<dbReference type="InterPro" id="IPR031341">
    <property type="entry name" value="Methyltr_RsmF_N"/>
</dbReference>
<dbReference type="PROSITE" id="PS01153">
    <property type="entry name" value="NOL1_NOP2_SUN"/>
    <property type="match status" value="1"/>
</dbReference>
<evidence type="ECO:0000256" key="7">
    <source>
        <dbReference type="PROSITE-ProRule" id="PRU01023"/>
    </source>
</evidence>
<evidence type="ECO:0000313" key="11">
    <source>
        <dbReference type="Proteomes" id="UP000266482"/>
    </source>
</evidence>
<feature type="binding site" evidence="7">
    <location>
        <position position="136"/>
    </location>
    <ligand>
        <name>S-adenosyl-L-methionine</name>
        <dbReference type="ChEBI" id="CHEBI:59789"/>
    </ligand>
</feature>
<gene>
    <name evidence="10" type="ORF">D3P08_07490</name>
</gene>
<reference evidence="10 11" key="1">
    <citation type="submission" date="2018-09" db="EMBL/GenBank/DDBJ databases">
        <title>Paenibacillus aracenensis nov. sp. isolated from a cave in southern Spain.</title>
        <authorList>
            <person name="Jurado V."/>
            <person name="Gutierrez-Patricio S."/>
            <person name="Gonzalez-Pimentel J.L."/>
            <person name="Miller A.Z."/>
            <person name="Laiz L."/>
            <person name="Saiz-Jimenez C."/>
        </authorList>
    </citation>
    <scope>NUCLEOTIDE SEQUENCE [LARGE SCALE GENOMIC DNA]</scope>
    <source>
        <strain evidence="10 11">DSM 22867</strain>
    </source>
</reference>
<dbReference type="InterPro" id="IPR018314">
    <property type="entry name" value="RsmB/NOL1/NOP2-like_CS"/>
</dbReference>
<dbReference type="InterPro" id="IPR023267">
    <property type="entry name" value="RCMT"/>
</dbReference>
<dbReference type="Pfam" id="PF01189">
    <property type="entry name" value="Methyltr_RsmB-F"/>
    <property type="match status" value="1"/>
</dbReference>
<comment type="caution">
    <text evidence="10">The sequence shown here is derived from an EMBL/GenBank/DDBJ whole genome shotgun (WGS) entry which is preliminary data.</text>
</comment>
<keyword evidence="3 7" id="KW-0489">Methyltransferase</keyword>
<feature type="active site" description="Nucleophile" evidence="7">
    <location>
        <position position="234"/>
    </location>
</feature>
<name>A0A3A1V0Q4_9BACL</name>
<organism evidence="10 11">
    <name type="scientific">Paenibacillus nanensis</name>
    <dbReference type="NCBI Taxonomy" id="393251"/>
    <lineage>
        <taxon>Bacteria</taxon>
        <taxon>Bacillati</taxon>
        <taxon>Bacillota</taxon>
        <taxon>Bacilli</taxon>
        <taxon>Bacillales</taxon>
        <taxon>Paenibacillaceae</taxon>
        <taxon>Paenibacillus</taxon>
    </lineage>
</organism>
<dbReference type="InterPro" id="IPR001678">
    <property type="entry name" value="MeTrfase_RsmB-F_NOP2_dom"/>
</dbReference>
<keyword evidence="2" id="KW-0963">Cytoplasm</keyword>
<protein>
    <submittedName>
        <fullName evidence="10">rRNA cytosine-C5-methyltransferase</fullName>
    </submittedName>
</protein>
<proteinExistence type="inferred from homology"/>
<evidence type="ECO:0000313" key="10">
    <source>
        <dbReference type="EMBL" id="RIX54085.1"/>
    </source>
</evidence>
<evidence type="ECO:0000256" key="4">
    <source>
        <dbReference type="ARBA" id="ARBA00022679"/>
    </source>
</evidence>
<dbReference type="PANTHER" id="PTHR22807">
    <property type="entry name" value="NOP2 YEAST -RELATED NOL1/NOP2/FMU SUN DOMAIN-CONTAINING"/>
    <property type="match status" value="1"/>
</dbReference>
<comment type="similarity">
    <text evidence="1 7">Belongs to the class I-like SAM-binding methyltransferase superfamily. RsmB/NOP family.</text>
</comment>